<keyword evidence="2" id="KW-1185">Reference proteome</keyword>
<dbReference type="PANTHER" id="PTHR21119">
    <property type="entry name" value="C2 DOMAIN-CONTAINING PROTEIN"/>
    <property type="match status" value="1"/>
</dbReference>
<dbReference type="PANTHER" id="PTHR21119:SF5">
    <property type="entry name" value="C2 DOMAIN-CONTAINING PROTEIN"/>
    <property type="match status" value="1"/>
</dbReference>
<name>A0AAD8EKX9_DIPPU</name>
<comment type="caution">
    <text evidence="1">The sequence shown here is derived from an EMBL/GenBank/DDBJ whole genome shotgun (WGS) entry which is preliminary data.</text>
</comment>
<dbReference type="Proteomes" id="UP001233999">
    <property type="component" value="Unassembled WGS sequence"/>
</dbReference>
<dbReference type="EMBL" id="JASPKZ010003044">
    <property type="protein sequence ID" value="KAJ9594475.1"/>
    <property type="molecule type" value="Genomic_DNA"/>
</dbReference>
<gene>
    <name evidence="1" type="ORF">L9F63_014087</name>
</gene>
<accession>A0AAD8EKX9</accession>
<evidence type="ECO:0000313" key="2">
    <source>
        <dbReference type="Proteomes" id="UP001233999"/>
    </source>
</evidence>
<dbReference type="InterPro" id="IPR039934">
    <property type="entry name" value="C2CD2/C2CD2L"/>
</dbReference>
<sequence>HGVGVEFVRVLPETHAPSLTNVFSECASNDDVTITCDCEAMPAMQLKAFRQRGEKVEISHYRVNLNRFRARLNIVCITEKLLADVKCDGWPD</sequence>
<reference evidence="1" key="1">
    <citation type="journal article" date="2023" name="IScience">
        <title>Live-bearing cockroach genome reveals convergent evolutionary mechanisms linked to viviparity in insects and beyond.</title>
        <authorList>
            <person name="Fouks B."/>
            <person name="Harrison M.C."/>
            <person name="Mikhailova A.A."/>
            <person name="Marchal E."/>
            <person name="English S."/>
            <person name="Carruthers M."/>
            <person name="Jennings E.C."/>
            <person name="Chiamaka E.L."/>
            <person name="Frigard R.A."/>
            <person name="Pippel M."/>
            <person name="Attardo G.M."/>
            <person name="Benoit J.B."/>
            <person name="Bornberg-Bauer E."/>
            <person name="Tobe S.S."/>
        </authorList>
    </citation>
    <scope>NUCLEOTIDE SEQUENCE</scope>
    <source>
        <strain evidence="1">Stay&amp;Tobe</strain>
    </source>
</reference>
<protein>
    <submittedName>
        <fullName evidence="1">Uncharacterized protein</fullName>
    </submittedName>
</protein>
<proteinExistence type="predicted"/>
<organism evidence="1 2">
    <name type="scientific">Diploptera punctata</name>
    <name type="common">Pacific beetle cockroach</name>
    <dbReference type="NCBI Taxonomy" id="6984"/>
    <lineage>
        <taxon>Eukaryota</taxon>
        <taxon>Metazoa</taxon>
        <taxon>Ecdysozoa</taxon>
        <taxon>Arthropoda</taxon>
        <taxon>Hexapoda</taxon>
        <taxon>Insecta</taxon>
        <taxon>Pterygota</taxon>
        <taxon>Neoptera</taxon>
        <taxon>Polyneoptera</taxon>
        <taxon>Dictyoptera</taxon>
        <taxon>Blattodea</taxon>
        <taxon>Blaberoidea</taxon>
        <taxon>Blaberidae</taxon>
        <taxon>Diplopterinae</taxon>
        <taxon>Diploptera</taxon>
    </lineage>
</organism>
<evidence type="ECO:0000313" key="1">
    <source>
        <dbReference type="EMBL" id="KAJ9594475.1"/>
    </source>
</evidence>
<dbReference type="AlphaFoldDB" id="A0AAD8EKX9"/>
<feature type="non-terminal residue" evidence="1">
    <location>
        <position position="1"/>
    </location>
</feature>
<feature type="non-terminal residue" evidence="1">
    <location>
        <position position="92"/>
    </location>
</feature>
<reference evidence="1" key="2">
    <citation type="submission" date="2023-05" db="EMBL/GenBank/DDBJ databases">
        <authorList>
            <person name="Fouks B."/>
        </authorList>
    </citation>
    <scope>NUCLEOTIDE SEQUENCE</scope>
    <source>
        <strain evidence="1">Stay&amp;Tobe</strain>
        <tissue evidence="1">Testes</tissue>
    </source>
</reference>